<name>F2LX66_HIPMA</name>
<feature type="coiled-coil region" evidence="5">
    <location>
        <begin position="64"/>
        <end position="91"/>
    </location>
</feature>
<dbReference type="Proteomes" id="UP000008139">
    <property type="component" value="Chromosome"/>
</dbReference>
<reference evidence="8 9" key="1">
    <citation type="journal article" date="2011" name="Stand. Genomic Sci.">
        <title>Complete genome sequence of the thermophilic sulfur-reducer Hippea maritima type strain (MH(2)).</title>
        <authorList>
            <person name="Huntemann M."/>
            <person name="Lu M."/>
            <person name="Nolan M."/>
            <person name="Lapidus A."/>
            <person name="Lucas S."/>
            <person name="Hammon N."/>
            <person name="Deshpande S."/>
            <person name="Cheng J.F."/>
            <person name="Tapia R."/>
            <person name="Han C."/>
            <person name="Goodwin L."/>
            <person name="Pitluck S."/>
            <person name="Liolios K."/>
            <person name="Pagani I."/>
            <person name="Ivanova N."/>
            <person name="Ovchinikova G."/>
            <person name="Pati A."/>
            <person name="Chen A."/>
            <person name="Palaniappan K."/>
            <person name="Land M."/>
            <person name="Hauser L."/>
            <person name="Jeffries C.D."/>
            <person name="Detter J.C."/>
            <person name="Brambilla E.M."/>
            <person name="Rohde M."/>
            <person name="Spring S."/>
            <person name="Goker M."/>
            <person name="Woyke T."/>
            <person name="Bristow J."/>
            <person name="Eisen J.A."/>
            <person name="Markowitz V."/>
            <person name="Hugenholtz P."/>
            <person name="Kyrpides N.C."/>
            <person name="Klenk H.P."/>
            <person name="Mavromatis K."/>
        </authorList>
    </citation>
    <scope>NUCLEOTIDE SEQUENCE [LARGE SCALE GENOMIC DNA]</scope>
    <source>
        <strain evidence="9">ATCC 700847 / DSM 10411 / MH2</strain>
    </source>
</reference>
<dbReference type="STRING" id="760142.Hipma_0144"/>
<evidence type="ECO:0000256" key="4">
    <source>
        <dbReference type="ARBA" id="ARBA00023136"/>
    </source>
</evidence>
<evidence type="ECO:0000256" key="6">
    <source>
        <dbReference type="SAM" id="Phobius"/>
    </source>
</evidence>
<evidence type="ECO:0000313" key="8">
    <source>
        <dbReference type="EMBL" id="AEA33124.1"/>
    </source>
</evidence>
<keyword evidence="4 6" id="KW-0472">Membrane</keyword>
<keyword evidence="3 6" id="KW-1133">Transmembrane helix</keyword>
<evidence type="ECO:0000313" key="9">
    <source>
        <dbReference type="Proteomes" id="UP000008139"/>
    </source>
</evidence>
<dbReference type="InterPro" id="IPR010445">
    <property type="entry name" value="LapA_dom"/>
</dbReference>
<evidence type="ECO:0000256" key="1">
    <source>
        <dbReference type="ARBA" id="ARBA00022475"/>
    </source>
</evidence>
<evidence type="ECO:0000256" key="5">
    <source>
        <dbReference type="SAM" id="Coils"/>
    </source>
</evidence>
<keyword evidence="2 6" id="KW-0812">Transmembrane</keyword>
<dbReference type="GO" id="GO:0005886">
    <property type="term" value="C:plasma membrane"/>
    <property type="evidence" value="ECO:0007669"/>
    <property type="project" value="InterPro"/>
</dbReference>
<gene>
    <name evidence="8" type="ordered locus">Hipma_0144</name>
</gene>
<dbReference type="EMBL" id="CP002606">
    <property type="protein sequence ID" value="AEA33124.1"/>
    <property type="molecule type" value="Genomic_DNA"/>
</dbReference>
<accession>F2LX66</accession>
<sequence length="96" mass="11211">MNALRIILTVVILAVLGLFVVYNTQSVNVSYLGIKFENMPLWLVVFISVFIGIFIGWFFMFVDELSIKRELKRKDKEIKSLKEEIAQLRQLTITKE</sequence>
<dbReference type="Pfam" id="PF06305">
    <property type="entry name" value="LapA_dom"/>
    <property type="match status" value="1"/>
</dbReference>
<protein>
    <recommendedName>
        <fullName evidence="7">Lipopolysaccharide assembly protein A domain-containing protein</fullName>
    </recommendedName>
</protein>
<dbReference type="InParanoid" id="F2LX66"/>
<proteinExistence type="predicted"/>
<keyword evidence="1" id="KW-1003">Cell membrane</keyword>
<evidence type="ECO:0000256" key="2">
    <source>
        <dbReference type="ARBA" id="ARBA00022692"/>
    </source>
</evidence>
<dbReference type="HOGENOM" id="CLU_160072_2_0_7"/>
<dbReference type="RefSeq" id="WP_013681169.1">
    <property type="nucleotide sequence ID" value="NC_015318.1"/>
</dbReference>
<dbReference type="AlphaFoldDB" id="F2LX66"/>
<feature type="transmembrane region" description="Helical" evidence="6">
    <location>
        <begin position="42"/>
        <end position="62"/>
    </location>
</feature>
<evidence type="ECO:0000256" key="3">
    <source>
        <dbReference type="ARBA" id="ARBA00022989"/>
    </source>
</evidence>
<dbReference type="OrthoDB" id="5520791at2"/>
<dbReference type="eggNOG" id="COG5416">
    <property type="taxonomic scope" value="Bacteria"/>
</dbReference>
<evidence type="ECO:0000259" key="7">
    <source>
        <dbReference type="Pfam" id="PF06305"/>
    </source>
</evidence>
<reference evidence="9" key="2">
    <citation type="submission" date="2011-03" db="EMBL/GenBank/DDBJ databases">
        <title>The complete genome of Hippea maritima DSM 10411.</title>
        <authorList>
            <consortium name="US DOE Joint Genome Institute (JGI-PGF)"/>
            <person name="Lucas S."/>
            <person name="Copeland A."/>
            <person name="Lapidus A."/>
            <person name="Bruce D."/>
            <person name="Goodwin L."/>
            <person name="Pitluck S."/>
            <person name="Peters L."/>
            <person name="Kyrpides N."/>
            <person name="Mavromatis K."/>
            <person name="Pagani I."/>
            <person name="Ivanova N."/>
            <person name="Mikhailova N."/>
            <person name="Lu M."/>
            <person name="Detter J.C."/>
            <person name="Tapia R."/>
            <person name="Han C."/>
            <person name="Land M."/>
            <person name="Hauser L."/>
            <person name="Markowitz V."/>
            <person name="Cheng J.-F."/>
            <person name="Hugenholtz P."/>
            <person name="Woyke T."/>
            <person name="Wu D."/>
            <person name="Spring S."/>
            <person name="Schroeder M."/>
            <person name="Brambilla E."/>
            <person name="Klenk H.-P."/>
            <person name="Eisen J.A."/>
        </authorList>
    </citation>
    <scope>NUCLEOTIDE SEQUENCE [LARGE SCALE GENOMIC DNA]</scope>
    <source>
        <strain evidence="9">ATCC 700847 / DSM 10411 / MH2</strain>
    </source>
</reference>
<organism evidence="8 9">
    <name type="scientific">Hippea maritima (strain ATCC 700847 / DSM 10411 / MH2)</name>
    <dbReference type="NCBI Taxonomy" id="760142"/>
    <lineage>
        <taxon>Bacteria</taxon>
        <taxon>Pseudomonadati</taxon>
        <taxon>Campylobacterota</taxon>
        <taxon>Desulfurellia</taxon>
        <taxon>Desulfurellales</taxon>
        <taxon>Hippeaceae</taxon>
        <taxon>Hippea</taxon>
    </lineage>
</organism>
<feature type="domain" description="Lipopolysaccharide assembly protein A" evidence="7">
    <location>
        <begin position="23"/>
        <end position="85"/>
    </location>
</feature>
<dbReference type="KEGG" id="hmr:Hipma_0144"/>
<keyword evidence="9" id="KW-1185">Reference proteome</keyword>
<keyword evidence="5" id="KW-0175">Coiled coil</keyword>